<accession>A0A1I4VLV9</accession>
<proteinExistence type="predicted"/>
<dbReference type="GO" id="GO:0016740">
    <property type="term" value="F:transferase activity"/>
    <property type="evidence" value="ECO:0007669"/>
    <property type="project" value="UniProtKB-KW"/>
</dbReference>
<gene>
    <name evidence="2" type="ORF">SAMN05660284_00272</name>
</gene>
<dbReference type="InterPro" id="IPR029044">
    <property type="entry name" value="Nucleotide-diphossugar_trans"/>
</dbReference>
<organism evidence="2 3">
    <name type="scientific">Formivibrio citricus</name>
    <dbReference type="NCBI Taxonomy" id="83765"/>
    <lineage>
        <taxon>Bacteria</taxon>
        <taxon>Pseudomonadati</taxon>
        <taxon>Pseudomonadota</taxon>
        <taxon>Betaproteobacteria</taxon>
        <taxon>Neisseriales</taxon>
        <taxon>Chitinibacteraceae</taxon>
        <taxon>Formivibrio</taxon>
    </lineage>
</organism>
<dbReference type="InterPro" id="IPR001173">
    <property type="entry name" value="Glyco_trans_2-like"/>
</dbReference>
<keyword evidence="2" id="KW-0808">Transferase</keyword>
<evidence type="ECO:0000313" key="3">
    <source>
        <dbReference type="Proteomes" id="UP000242869"/>
    </source>
</evidence>
<reference evidence="3" key="1">
    <citation type="submission" date="2016-10" db="EMBL/GenBank/DDBJ databases">
        <authorList>
            <person name="Varghese N."/>
            <person name="Submissions S."/>
        </authorList>
    </citation>
    <scope>NUCLEOTIDE SEQUENCE [LARGE SCALE GENOMIC DNA]</scope>
    <source>
        <strain evidence="3">DSM 6150</strain>
    </source>
</reference>
<dbReference type="SUPFAM" id="SSF53448">
    <property type="entry name" value="Nucleotide-diphospho-sugar transferases"/>
    <property type="match status" value="1"/>
</dbReference>
<name>A0A1I4VLV9_9NEIS</name>
<dbReference type="RefSeq" id="WP_091190109.1">
    <property type="nucleotide sequence ID" value="NZ_FOVE01000002.1"/>
</dbReference>
<dbReference type="PANTHER" id="PTHR43685">
    <property type="entry name" value="GLYCOSYLTRANSFERASE"/>
    <property type="match status" value="1"/>
</dbReference>
<dbReference type="Gene3D" id="3.90.550.10">
    <property type="entry name" value="Spore Coat Polysaccharide Biosynthesis Protein SpsA, Chain A"/>
    <property type="match status" value="1"/>
</dbReference>
<keyword evidence="3" id="KW-1185">Reference proteome</keyword>
<sequence length="271" mass="31438">MISIITAIYNQRAVNELFWEHLQRYTHNPFELIIIDNGSTDGSAEFFESVGAKVIRNGANYSYPHCQNQGIAVAQYDWLAFLNNDIIVSPDWDQKLVESMTANNLEVATVCGIEQVENARATRTLKRRWKAIKNVLGVFGSGKPTLRLMHRLMYLDWEGFCHERQQRFHHQIKEGFVGNTVMMRRAAFDKIGTWDERQQGADFDLFLRSKTRARDVGDIRPVHICLDVFVHHYIRLTVKAGYPPFADRDNLIGLSDKWSEEDLKFLQEMNK</sequence>
<dbReference type="InterPro" id="IPR050834">
    <property type="entry name" value="Glycosyltransf_2"/>
</dbReference>
<dbReference type="EMBL" id="FOVE01000002">
    <property type="protein sequence ID" value="SFN02224.1"/>
    <property type="molecule type" value="Genomic_DNA"/>
</dbReference>
<dbReference type="OrthoDB" id="9771846at2"/>
<dbReference type="Proteomes" id="UP000242869">
    <property type="component" value="Unassembled WGS sequence"/>
</dbReference>
<dbReference type="PANTHER" id="PTHR43685:SF11">
    <property type="entry name" value="GLYCOSYLTRANSFERASE TAGX-RELATED"/>
    <property type="match status" value="1"/>
</dbReference>
<evidence type="ECO:0000259" key="1">
    <source>
        <dbReference type="Pfam" id="PF00535"/>
    </source>
</evidence>
<protein>
    <submittedName>
        <fullName evidence="2">Glycosyltransferase, GT2 family</fullName>
    </submittedName>
</protein>
<dbReference type="Pfam" id="PF00535">
    <property type="entry name" value="Glycos_transf_2"/>
    <property type="match status" value="1"/>
</dbReference>
<evidence type="ECO:0000313" key="2">
    <source>
        <dbReference type="EMBL" id="SFN02224.1"/>
    </source>
</evidence>
<feature type="domain" description="Glycosyltransferase 2-like" evidence="1">
    <location>
        <begin position="3"/>
        <end position="191"/>
    </location>
</feature>
<dbReference type="AlphaFoldDB" id="A0A1I4VLV9"/>
<dbReference type="STRING" id="83765.SAMN05660284_00272"/>